<feature type="transmembrane region" description="Helical" evidence="5">
    <location>
        <begin position="300"/>
        <end position="317"/>
    </location>
</feature>
<protein>
    <recommendedName>
        <fullName evidence="6">Ion transport domain-containing protein</fullName>
    </recommendedName>
</protein>
<evidence type="ECO:0000256" key="4">
    <source>
        <dbReference type="ARBA" id="ARBA00023136"/>
    </source>
</evidence>
<dbReference type="InterPro" id="IPR027359">
    <property type="entry name" value="Volt_channel_dom_sf"/>
</dbReference>
<dbReference type="InterPro" id="IPR005821">
    <property type="entry name" value="Ion_trans_dom"/>
</dbReference>
<organism evidence="7 8">
    <name type="scientific">Prorocentrum cordatum</name>
    <dbReference type="NCBI Taxonomy" id="2364126"/>
    <lineage>
        <taxon>Eukaryota</taxon>
        <taxon>Sar</taxon>
        <taxon>Alveolata</taxon>
        <taxon>Dinophyceae</taxon>
        <taxon>Prorocentrales</taxon>
        <taxon>Prorocentraceae</taxon>
        <taxon>Prorocentrum</taxon>
    </lineage>
</organism>
<sequence length="318" mass="35211">MPDLPSLVEPKLSRPIEKIQKVLLRQDVAEVIARLSRKRIMMTVDLDSEDNVAPARDAAWTMRMDLALNVAVALTVVASVFCLAISTETDPDWGGWIVLEVLFAVIFISDSVLRMLLHGSHEFWFGHDRRWNWFDFAITSVSVGDVCLTLAIQAGSAGFGKFALVLRFFRLMRLARLLKIVRSPLIRELANMLMGFVLGSPALFWVSIIIWVTVALLAMGLRISVGPVPGDELLVERCGSGDNPLSTDPDCVVYKLYEYCGNLPKCMFTVFRCMIGDCTSSGGQSLASHFSAGFGARFDVVYLTGMIVMIFGLFNVIT</sequence>
<feature type="domain" description="Ion transport" evidence="6">
    <location>
        <begin position="68"/>
        <end position="316"/>
    </location>
</feature>
<reference evidence="7" key="1">
    <citation type="submission" date="2023-10" db="EMBL/GenBank/DDBJ databases">
        <authorList>
            <person name="Chen Y."/>
            <person name="Shah S."/>
            <person name="Dougan E. K."/>
            <person name="Thang M."/>
            <person name="Chan C."/>
        </authorList>
    </citation>
    <scope>NUCLEOTIDE SEQUENCE [LARGE SCALE GENOMIC DNA]</scope>
</reference>
<evidence type="ECO:0000256" key="5">
    <source>
        <dbReference type="SAM" id="Phobius"/>
    </source>
</evidence>
<dbReference type="SUPFAM" id="SSF81324">
    <property type="entry name" value="Voltage-gated potassium channels"/>
    <property type="match status" value="1"/>
</dbReference>
<dbReference type="Proteomes" id="UP001189429">
    <property type="component" value="Unassembled WGS sequence"/>
</dbReference>
<comment type="caution">
    <text evidence="7">The sequence shown here is derived from an EMBL/GenBank/DDBJ whole genome shotgun (WGS) entry which is preliminary data.</text>
</comment>
<evidence type="ECO:0000313" key="7">
    <source>
        <dbReference type="EMBL" id="CAK0888164.1"/>
    </source>
</evidence>
<feature type="transmembrane region" description="Helical" evidence="5">
    <location>
        <begin position="158"/>
        <end position="175"/>
    </location>
</feature>
<feature type="transmembrane region" description="Helical" evidence="5">
    <location>
        <begin position="66"/>
        <end position="87"/>
    </location>
</feature>
<dbReference type="EMBL" id="CAUYUJ010019036">
    <property type="protein sequence ID" value="CAK0888164.1"/>
    <property type="molecule type" value="Genomic_DNA"/>
</dbReference>
<feature type="transmembrane region" description="Helical" evidence="5">
    <location>
        <begin position="196"/>
        <end position="221"/>
    </location>
</feature>
<keyword evidence="2 5" id="KW-0812">Transmembrane</keyword>
<proteinExistence type="predicted"/>
<evidence type="ECO:0000259" key="6">
    <source>
        <dbReference type="Pfam" id="PF00520"/>
    </source>
</evidence>
<dbReference type="Gene3D" id="1.20.120.350">
    <property type="entry name" value="Voltage-gated potassium channels. Chain C"/>
    <property type="match status" value="1"/>
</dbReference>
<evidence type="ECO:0000256" key="3">
    <source>
        <dbReference type="ARBA" id="ARBA00022989"/>
    </source>
</evidence>
<gene>
    <name evidence="7" type="ORF">PCOR1329_LOCUS69004</name>
</gene>
<evidence type="ECO:0000256" key="1">
    <source>
        <dbReference type="ARBA" id="ARBA00004141"/>
    </source>
</evidence>
<name>A0ABN9WQ36_9DINO</name>
<dbReference type="PANTHER" id="PTHR10037:SF62">
    <property type="entry name" value="SODIUM CHANNEL PROTEIN 60E"/>
    <property type="match status" value="1"/>
</dbReference>
<keyword evidence="4 5" id="KW-0472">Membrane</keyword>
<keyword evidence="3 5" id="KW-1133">Transmembrane helix</keyword>
<evidence type="ECO:0000313" key="8">
    <source>
        <dbReference type="Proteomes" id="UP001189429"/>
    </source>
</evidence>
<comment type="subcellular location">
    <subcellularLocation>
        <location evidence="1">Membrane</location>
        <topology evidence="1">Multi-pass membrane protein</topology>
    </subcellularLocation>
</comment>
<dbReference type="InterPro" id="IPR043203">
    <property type="entry name" value="VGCC_Ca_Na"/>
</dbReference>
<feature type="transmembrane region" description="Helical" evidence="5">
    <location>
        <begin position="93"/>
        <end position="113"/>
    </location>
</feature>
<accession>A0ABN9WQ36</accession>
<dbReference type="Pfam" id="PF00520">
    <property type="entry name" value="Ion_trans"/>
    <property type="match status" value="1"/>
</dbReference>
<dbReference type="PANTHER" id="PTHR10037">
    <property type="entry name" value="VOLTAGE-GATED CATION CHANNEL CALCIUM AND SODIUM"/>
    <property type="match status" value="1"/>
</dbReference>
<evidence type="ECO:0000256" key="2">
    <source>
        <dbReference type="ARBA" id="ARBA00022692"/>
    </source>
</evidence>
<feature type="non-terminal residue" evidence="7">
    <location>
        <position position="318"/>
    </location>
</feature>
<keyword evidence="8" id="KW-1185">Reference proteome</keyword>